<dbReference type="Gene3D" id="1.20.140.160">
    <property type="match status" value="1"/>
</dbReference>
<evidence type="ECO:0000256" key="3">
    <source>
        <dbReference type="ARBA" id="ARBA00023125"/>
    </source>
</evidence>
<sequence length="275" mass="31902">MGETKEQSKVLTDYTNEELLTLYQKTGELEIKKELALRYLYIVKSIAIQMRDVYVGFTQMEDIVNEGVLMLMTAIDKFDADKNAKFETYASRRIRGMIIDIARKQDWVPRTVRKNLRDINEVSSKFYSEHGRPPSVEDLAERMEMEPQKIRSVMGKASLSSVLSLDMILEETSERYRAVQIPSDKKDEQPEERFMEQEFRNTLAEAIRSLKEKEQMVISLYYVEELNMKQIASIINVSEPRVSQIHASAVGKLREYIEKSNGSEKKEESYVSGIL</sequence>
<dbReference type="InterPro" id="IPR007627">
    <property type="entry name" value="RNA_pol_sigma70_r2"/>
</dbReference>
<dbReference type="NCBIfam" id="NF005413">
    <property type="entry name" value="PRK06986.1"/>
    <property type="match status" value="1"/>
</dbReference>
<evidence type="ECO:0000256" key="2">
    <source>
        <dbReference type="ARBA" id="ARBA00023082"/>
    </source>
</evidence>
<dbReference type="InterPro" id="IPR014284">
    <property type="entry name" value="RNA_pol_sigma-70_dom"/>
</dbReference>
<evidence type="ECO:0000313" key="6">
    <source>
        <dbReference type="EMBL" id="SUQ12739.1"/>
    </source>
</evidence>
<keyword evidence="6" id="KW-0966">Cell projection</keyword>
<evidence type="ECO:0000259" key="5">
    <source>
        <dbReference type="PROSITE" id="PS00716"/>
    </source>
</evidence>
<keyword evidence="6" id="KW-0969">Cilium</keyword>
<organism evidence="6 7">
    <name type="scientific">Faecalicatena contorta</name>
    <dbReference type="NCBI Taxonomy" id="39482"/>
    <lineage>
        <taxon>Bacteria</taxon>
        <taxon>Bacillati</taxon>
        <taxon>Bacillota</taxon>
        <taxon>Clostridia</taxon>
        <taxon>Lachnospirales</taxon>
        <taxon>Lachnospiraceae</taxon>
        <taxon>Faecalicatena</taxon>
    </lineage>
</organism>
<feature type="domain" description="RNA polymerase sigma-70" evidence="5">
    <location>
        <begin position="227"/>
        <end position="253"/>
    </location>
</feature>
<keyword evidence="7" id="KW-1185">Reference proteome</keyword>
<dbReference type="Gene3D" id="1.10.1740.10">
    <property type="match status" value="1"/>
</dbReference>
<name>A0A316A3J9_9FIRM</name>
<dbReference type="EMBL" id="UHJJ01000001">
    <property type="protein sequence ID" value="SUQ12739.1"/>
    <property type="molecule type" value="Genomic_DNA"/>
</dbReference>
<proteinExistence type="predicted"/>
<dbReference type="Proteomes" id="UP000254051">
    <property type="component" value="Unassembled WGS sequence"/>
</dbReference>
<dbReference type="InterPro" id="IPR012845">
    <property type="entry name" value="RNA_pol_sigma_FliA_WhiG"/>
</dbReference>
<dbReference type="NCBIfam" id="TIGR02937">
    <property type="entry name" value="sigma70-ECF"/>
    <property type="match status" value="1"/>
</dbReference>
<dbReference type="InterPro" id="IPR013325">
    <property type="entry name" value="RNA_pol_sigma_r2"/>
</dbReference>
<dbReference type="NCBIfam" id="TIGR02479">
    <property type="entry name" value="FliA_WhiG"/>
    <property type="match status" value="1"/>
</dbReference>
<dbReference type="GO" id="GO:0016987">
    <property type="term" value="F:sigma factor activity"/>
    <property type="evidence" value="ECO:0007669"/>
    <property type="project" value="UniProtKB-KW"/>
</dbReference>
<dbReference type="OrthoDB" id="9799825at2"/>
<evidence type="ECO:0000256" key="1">
    <source>
        <dbReference type="ARBA" id="ARBA00023015"/>
    </source>
</evidence>
<dbReference type="InterPro" id="IPR007624">
    <property type="entry name" value="RNA_pol_sigma70_r3"/>
</dbReference>
<dbReference type="InterPro" id="IPR013324">
    <property type="entry name" value="RNA_pol_sigma_r3/r4-like"/>
</dbReference>
<evidence type="ECO:0000256" key="4">
    <source>
        <dbReference type="ARBA" id="ARBA00023163"/>
    </source>
</evidence>
<dbReference type="RefSeq" id="WP_109708737.1">
    <property type="nucleotide sequence ID" value="NZ_QGDS01000001.1"/>
</dbReference>
<keyword evidence="6" id="KW-0282">Flagellum</keyword>
<dbReference type="PANTHER" id="PTHR30385:SF7">
    <property type="entry name" value="RNA POLYMERASE SIGMA FACTOR FLIA"/>
    <property type="match status" value="1"/>
</dbReference>
<evidence type="ECO:0000313" key="7">
    <source>
        <dbReference type="Proteomes" id="UP000254051"/>
    </source>
</evidence>
<dbReference type="PRINTS" id="PR00046">
    <property type="entry name" value="SIGMA70FCT"/>
</dbReference>
<dbReference type="InterPro" id="IPR000943">
    <property type="entry name" value="RNA_pol_sigma70"/>
</dbReference>
<accession>A0A316A3J9</accession>
<dbReference type="GO" id="GO:0003677">
    <property type="term" value="F:DNA binding"/>
    <property type="evidence" value="ECO:0007669"/>
    <property type="project" value="UniProtKB-KW"/>
</dbReference>
<keyword evidence="3" id="KW-0238">DNA-binding</keyword>
<dbReference type="SUPFAM" id="SSF88946">
    <property type="entry name" value="Sigma2 domain of RNA polymerase sigma factors"/>
    <property type="match status" value="1"/>
</dbReference>
<dbReference type="GO" id="GO:0003899">
    <property type="term" value="F:DNA-directed RNA polymerase activity"/>
    <property type="evidence" value="ECO:0007669"/>
    <property type="project" value="InterPro"/>
</dbReference>
<dbReference type="PROSITE" id="PS00716">
    <property type="entry name" value="SIGMA70_2"/>
    <property type="match status" value="1"/>
</dbReference>
<dbReference type="SUPFAM" id="SSF88659">
    <property type="entry name" value="Sigma3 and sigma4 domains of RNA polymerase sigma factors"/>
    <property type="match status" value="2"/>
</dbReference>
<reference evidence="7" key="1">
    <citation type="submission" date="2017-07" db="EMBL/GenBank/DDBJ databases">
        <authorList>
            <person name="Varghese N."/>
            <person name="Submissions S."/>
        </authorList>
    </citation>
    <scope>NUCLEOTIDE SEQUENCE [LARGE SCALE GENOMIC DNA]</scope>
    <source>
        <strain evidence="7">NLAE-zl-C134</strain>
    </source>
</reference>
<dbReference type="GO" id="GO:0006352">
    <property type="term" value="P:DNA-templated transcription initiation"/>
    <property type="evidence" value="ECO:0007669"/>
    <property type="project" value="InterPro"/>
</dbReference>
<protein>
    <submittedName>
        <fullName evidence="6">RNA polymerase sigma factor for flagellar operon FliA</fullName>
    </submittedName>
</protein>
<keyword evidence="2" id="KW-0731">Sigma factor</keyword>
<dbReference type="Pfam" id="PF04539">
    <property type="entry name" value="Sigma70_r3"/>
    <property type="match status" value="1"/>
</dbReference>
<dbReference type="Pfam" id="PF04542">
    <property type="entry name" value="Sigma70_r2"/>
    <property type="match status" value="1"/>
</dbReference>
<dbReference type="InterPro" id="IPR007630">
    <property type="entry name" value="RNA_pol_sigma70_r4"/>
</dbReference>
<dbReference type="Pfam" id="PF04545">
    <property type="entry name" value="Sigma70_r4"/>
    <property type="match status" value="1"/>
</dbReference>
<dbReference type="CDD" id="cd06171">
    <property type="entry name" value="Sigma70_r4"/>
    <property type="match status" value="1"/>
</dbReference>
<gene>
    <name evidence="6" type="ORF">SAMN05216529_101636</name>
</gene>
<dbReference type="AlphaFoldDB" id="A0A316A3J9"/>
<keyword evidence="4" id="KW-0804">Transcription</keyword>
<dbReference type="PANTHER" id="PTHR30385">
    <property type="entry name" value="SIGMA FACTOR F FLAGELLAR"/>
    <property type="match status" value="1"/>
</dbReference>
<keyword evidence="1" id="KW-0805">Transcription regulation</keyword>